<name>A0A1G7DKQ8_9FLAO</name>
<dbReference type="PROSITE" id="PS51257">
    <property type="entry name" value="PROKAR_LIPOPROTEIN"/>
    <property type="match status" value="1"/>
</dbReference>
<evidence type="ECO:0000256" key="1">
    <source>
        <dbReference type="SAM" id="MobiDB-lite"/>
    </source>
</evidence>
<feature type="region of interest" description="Disordered" evidence="1">
    <location>
        <begin position="79"/>
        <end position="98"/>
    </location>
</feature>
<organism evidence="3 4">
    <name type="scientific">Pricia antarctica</name>
    <dbReference type="NCBI Taxonomy" id="641691"/>
    <lineage>
        <taxon>Bacteria</taxon>
        <taxon>Pseudomonadati</taxon>
        <taxon>Bacteroidota</taxon>
        <taxon>Flavobacteriia</taxon>
        <taxon>Flavobacteriales</taxon>
        <taxon>Flavobacteriaceae</taxon>
        <taxon>Pricia</taxon>
    </lineage>
</organism>
<feature type="compositionally biased region" description="Polar residues" evidence="1">
    <location>
        <begin position="203"/>
        <end position="226"/>
    </location>
</feature>
<feature type="signal peptide" evidence="2">
    <location>
        <begin position="1"/>
        <end position="24"/>
    </location>
</feature>
<evidence type="ECO:0000313" key="4">
    <source>
        <dbReference type="Proteomes" id="UP000199109"/>
    </source>
</evidence>
<reference evidence="3 4" key="1">
    <citation type="submission" date="2016-10" db="EMBL/GenBank/DDBJ databases">
        <authorList>
            <person name="de Groot N.N."/>
        </authorList>
    </citation>
    <scope>NUCLEOTIDE SEQUENCE [LARGE SCALE GENOMIC DNA]</scope>
    <source>
        <strain evidence="3 4">DSM 23421</strain>
    </source>
</reference>
<evidence type="ECO:0000313" key="3">
    <source>
        <dbReference type="EMBL" id="SDE52089.1"/>
    </source>
</evidence>
<dbReference type="OrthoDB" id="1427559at2"/>
<accession>A0A1G7DKQ8</accession>
<evidence type="ECO:0000256" key="2">
    <source>
        <dbReference type="SAM" id="SignalP"/>
    </source>
</evidence>
<feature type="compositionally biased region" description="Basic and acidic residues" evidence="1">
    <location>
        <begin position="89"/>
        <end position="98"/>
    </location>
</feature>
<feature type="region of interest" description="Disordered" evidence="1">
    <location>
        <begin position="202"/>
        <end position="226"/>
    </location>
</feature>
<evidence type="ECO:0008006" key="5">
    <source>
        <dbReference type="Google" id="ProtNLM"/>
    </source>
</evidence>
<proteinExistence type="predicted"/>
<dbReference type="AlphaFoldDB" id="A0A1G7DKQ8"/>
<sequence>MKNAQKFVFKFAMALILLFGIVGCDGFDKSAKESVVTADDVKDIIISDNQAKTQFDNYSEYRGKIIKIYEDNGRKIGDSLSRNPQYKQGKKEEDKAGMQADEKGFVPVQYTYYKYDEFKKYLKFIEQETKKAGADISTIRIYFANYSADNPDFDKQKRNTVMFVPTIAIDGNESAYYISDEGQEGKPRPYLLSDSFVRANKPAPTSSLETPKNTNEASLLPNWTNTPTPSLFFAEQSVIGNEGSRNPPR</sequence>
<gene>
    <name evidence="3" type="ORF">SAMN05421636_105367</name>
</gene>
<dbReference type="Proteomes" id="UP000199109">
    <property type="component" value="Unassembled WGS sequence"/>
</dbReference>
<protein>
    <recommendedName>
        <fullName evidence="5">Lipoprotein</fullName>
    </recommendedName>
</protein>
<dbReference type="RefSeq" id="WP_091868854.1">
    <property type="nucleotide sequence ID" value="NZ_FNAO01000005.1"/>
</dbReference>
<feature type="chain" id="PRO_5011585786" description="Lipoprotein" evidence="2">
    <location>
        <begin position="25"/>
        <end position="249"/>
    </location>
</feature>
<keyword evidence="2" id="KW-0732">Signal</keyword>
<keyword evidence="4" id="KW-1185">Reference proteome</keyword>
<dbReference type="EMBL" id="FNAO01000005">
    <property type="protein sequence ID" value="SDE52089.1"/>
    <property type="molecule type" value="Genomic_DNA"/>
</dbReference>
<dbReference type="STRING" id="641691.SAMN05421636_105367"/>